<evidence type="ECO:0000313" key="3">
    <source>
        <dbReference type="Proteomes" id="UP001153069"/>
    </source>
</evidence>
<proteinExistence type="predicted"/>
<accession>A0A9N8H0I9</accession>
<organism evidence="2 3">
    <name type="scientific">Seminavis robusta</name>
    <dbReference type="NCBI Taxonomy" id="568900"/>
    <lineage>
        <taxon>Eukaryota</taxon>
        <taxon>Sar</taxon>
        <taxon>Stramenopiles</taxon>
        <taxon>Ochrophyta</taxon>
        <taxon>Bacillariophyta</taxon>
        <taxon>Bacillariophyceae</taxon>
        <taxon>Bacillariophycidae</taxon>
        <taxon>Naviculales</taxon>
        <taxon>Naviculaceae</taxon>
        <taxon>Seminavis</taxon>
    </lineage>
</organism>
<dbReference type="Proteomes" id="UP001153069">
    <property type="component" value="Unassembled WGS sequence"/>
</dbReference>
<reference evidence="2" key="1">
    <citation type="submission" date="2020-06" db="EMBL/GenBank/DDBJ databases">
        <authorList>
            <consortium name="Plant Systems Biology data submission"/>
        </authorList>
    </citation>
    <scope>NUCLEOTIDE SEQUENCE</scope>
    <source>
        <strain evidence="2">D6</strain>
    </source>
</reference>
<feature type="region of interest" description="Disordered" evidence="1">
    <location>
        <begin position="1"/>
        <end position="21"/>
    </location>
</feature>
<evidence type="ECO:0000313" key="2">
    <source>
        <dbReference type="EMBL" id="CAB9496226.1"/>
    </source>
</evidence>
<name>A0A9N8H0I9_9STRA</name>
<keyword evidence="3" id="KW-1185">Reference proteome</keyword>
<dbReference type="EMBL" id="CAICTM010000003">
    <property type="protein sequence ID" value="CAB9496226.1"/>
    <property type="molecule type" value="Genomic_DNA"/>
</dbReference>
<comment type="caution">
    <text evidence="2">The sequence shown here is derived from an EMBL/GenBank/DDBJ whole genome shotgun (WGS) entry which is preliminary data.</text>
</comment>
<dbReference type="AlphaFoldDB" id="A0A9N8H0I9"/>
<protein>
    <submittedName>
        <fullName evidence="2">Uncharacterized protein</fullName>
    </submittedName>
</protein>
<evidence type="ECO:0000256" key="1">
    <source>
        <dbReference type="SAM" id="MobiDB-lite"/>
    </source>
</evidence>
<sequence length="215" mass="24509">MRMTKESSRLSNDPKKSWKEKTLGLRLQRLSTSGSKRRKMPCKRPHGPRFKLKIQAETEKQEYTGCLVESLKLRTFKLENDIEAIGAGLDVEDGLDGCGELVFLVMLLEKLNSLIADPALLELESPIPPTLSALVENLANAVAKETAAIQVKERLERQLEVGDTIALLERHILECEGELGKHHKKRKVNYLYHLLVHQFNWSLYIPLLFNCLHDE</sequence>
<gene>
    <name evidence="2" type="ORF">SEMRO_3_G002010.1</name>
</gene>